<evidence type="ECO:0000313" key="2">
    <source>
        <dbReference type="EMBL" id="KAG0668563.1"/>
    </source>
</evidence>
<evidence type="ECO:0000256" key="1">
    <source>
        <dbReference type="SAM" id="MobiDB-lite"/>
    </source>
</evidence>
<sequence>MGLFSSIDNSKQVNDAYVKKQLNNRDRFTETWFNSHNSDDLDNTPLSNLVEYGKEIGWPFGPGFHGAPFSFGSFIDPTPNQIDSVQGDEIKEEGVTGLYNYKTPTDSQFAQCLDSQGLSVWDTNGWWRCLFPQNIIRQKLTNLQDMESKMILTRQKVETDVDHKFGLFFTDYTNYLLWKSQMNKIIEDKSKLEEQKFRTQDSNKVTTTNHDDNIQTTMTPESIMMSDDSAMNTSTKAKNIVGSSEVLRSSMATDGSSEETKEMKTYYDDGSVILRTQKKVTPRDGGAPRIENHERVLRKGRDESSSGFPFWSRKK</sequence>
<keyword evidence="3" id="KW-1185">Reference proteome</keyword>
<organism evidence="2 3">
    <name type="scientific">Maudiozyma exigua</name>
    <name type="common">Yeast</name>
    <name type="synonym">Kazachstania exigua</name>
    <dbReference type="NCBI Taxonomy" id="34358"/>
    <lineage>
        <taxon>Eukaryota</taxon>
        <taxon>Fungi</taxon>
        <taxon>Dikarya</taxon>
        <taxon>Ascomycota</taxon>
        <taxon>Saccharomycotina</taxon>
        <taxon>Saccharomycetes</taxon>
        <taxon>Saccharomycetales</taxon>
        <taxon>Saccharomycetaceae</taxon>
        <taxon>Maudiozyma</taxon>
    </lineage>
</organism>
<accession>A0A9P6WBQ3</accession>
<feature type="region of interest" description="Disordered" evidence="1">
    <location>
        <begin position="275"/>
        <end position="315"/>
    </location>
</feature>
<dbReference type="InterPro" id="IPR035187">
    <property type="entry name" value="Mpm1"/>
</dbReference>
<feature type="compositionally biased region" description="Basic and acidic residues" evidence="1">
    <location>
        <begin position="290"/>
        <end position="304"/>
    </location>
</feature>
<dbReference type="Proteomes" id="UP000750334">
    <property type="component" value="Unassembled WGS sequence"/>
</dbReference>
<dbReference type="EMBL" id="PUHR01000064">
    <property type="protein sequence ID" value="KAG0668563.1"/>
    <property type="molecule type" value="Genomic_DNA"/>
</dbReference>
<proteinExistence type="predicted"/>
<protein>
    <recommendedName>
        <fullName evidence="4">Mitochondrial peculiar membrane protein 1</fullName>
    </recommendedName>
</protein>
<name>A0A9P6WBQ3_MAUEX</name>
<dbReference type="AlphaFoldDB" id="A0A9P6WBQ3"/>
<dbReference type="Pfam" id="PF17234">
    <property type="entry name" value="MPM1"/>
    <property type="match status" value="1"/>
</dbReference>
<comment type="caution">
    <text evidence="2">The sequence shown here is derived from an EMBL/GenBank/DDBJ whole genome shotgun (WGS) entry which is preliminary data.</text>
</comment>
<evidence type="ECO:0008006" key="4">
    <source>
        <dbReference type="Google" id="ProtNLM"/>
    </source>
</evidence>
<gene>
    <name evidence="2" type="ORF">C6P45_004596</name>
</gene>
<evidence type="ECO:0000313" key="3">
    <source>
        <dbReference type="Proteomes" id="UP000750334"/>
    </source>
</evidence>
<dbReference type="OrthoDB" id="4044171at2759"/>
<reference evidence="2 3" key="1">
    <citation type="submission" date="2020-11" db="EMBL/GenBank/DDBJ databases">
        <title>Kefir isolates.</title>
        <authorList>
            <person name="Marcisauskas S."/>
            <person name="Kim Y."/>
            <person name="Blasche S."/>
        </authorList>
    </citation>
    <scope>NUCLEOTIDE SEQUENCE [LARGE SCALE GENOMIC DNA]</scope>
    <source>
        <strain evidence="2 3">OG2</strain>
    </source>
</reference>